<evidence type="ECO:0000313" key="3">
    <source>
        <dbReference type="Proteomes" id="UP001589774"/>
    </source>
</evidence>
<sequence>MKTYLETDRLILREIVPEDVDGMFELDSDHEVHKYLGNNPVKNKEEARKNIDFIRQQYIENKIGRWAVVERSSNQFIGWAGLKLIKETINNHIDYYDLGYRLIKKFWGRGYATEVAKATLSYGFDKLNLPEIFAIADCNNTGSNKILTKIGLTHEEVFFLNGIKCNWYRIGREEFNDYT</sequence>
<name>A0ABV6HDH4_9SPHI</name>
<comment type="caution">
    <text evidence="2">The sequence shown here is derived from an EMBL/GenBank/DDBJ whole genome shotgun (WGS) entry which is preliminary data.</text>
</comment>
<proteinExistence type="predicted"/>
<keyword evidence="3" id="KW-1185">Reference proteome</keyword>
<dbReference type="RefSeq" id="WP_377476511.1">
    <property type="nucleotide sequence ID" value="NZ_JBHLWO010000001.1"/>
</dbReference>
<dbReference type="Pfam" id="PF13302">
    <property type="entry name" value="Acetyltransf_3"/>
    <property type="match status" value="1"/>
</dbReference>
<dbReference type="InterPro" id="IPR016181">
    <property type="entry name" value="Acyl_CoA_acyltransferase"/>
</dbReference>
<dbReference type="PROSITE" id="PS51186">
    <property type="entry name" value="GNAT"/>
    <property type="match status" value="1"/>
</dbReference>
<dbReference type="PANTHER" id="PTHR43792:SF16">
    <property type="entry name" value="N-ACETYLTRANSFERASE DOMAIN-CONTAINING PROTEIN"/>
    <property type="match status" value="1"/>
</dbReference>
<dbReference type="SUPFAM" id="SSF55729">
    <property type="entry name" value="Acyl-CoA N-acyltransferases (Nat)"/>
    <property type="match status" value="1"/>
</dbReference>
<dbReference type="PANTHER" id="PTHR43792">
    <property type="entry name" value="GNAT FAMILY, PUTATIVE (AFU_ORTHOLOGUE AFUA_3G00765)-RELATED-RELATED"/>
    <property type="match status" value="1"/>
</dbReference>
<dbReference type="GO" id="GO:0016746">
    <property type="term" value="F:acyltransferase activity"/>
    <property type="evidence" value="ECO:0007669"/>
    <property type="project" value="UniProtKB-KW"/>
</dbReference>
<keyword evidence="2" id="KW-0808">Transferase</keyword>
<evidence type="ECO:0000259" key="1">
    <source>
        <dbReference type="PROSITE" id="PS51186"/>
    </source>
</evidence>
<dbReference type="Gene3D" id="3.40.630.30">
    <property type="match status" value="1"/>
</dbReference>
<gene>
    <name evidence="2" type="ORF">ACFFI0_01410</name>
</gene>
<dbReference type="InterPro" id="IPR051531">
    <property type="entry name" value="N-acetyltransferase"/>
</dbReference>
<dbReference type="EMBL" id="JBHLWO010000001">
    <property type="protein sequence ID" value="MFC0316938.1"/>
    <property type="molecule type" value="Genomic_DNA"/>
</dbReference>
<dbReference type="Proteomes" id="UP001589774">
    <property type="component" value="Unassembled WGS sequence"/>
</dbReference>
<organism evidence="2 3">
    <name type="scientific">Olivibacter oleidegradans</name>
    <dbReference type="NCBI Taxonomy" id="760123"/>
    <lineage>
        <taxon>Bacteria</taxon>
        <taxon>Pseudomonadati</taxon>
        <taxon>Bacteroidota</taxon>
        <taxon>Sphingobacteriia</taxon>
        <taxon>Sphingobacteriales</taxon>
        <taxon>Sphingobacteriaceae</taxon>
        <taxon>Olivibacter</taxon>
    </lineage>
</organism>
<dbReference type="InterPro" id="IPR000182">
    <property type="entry name" value="GNAT_dom"/>
</dbReference>
<accession>A0ABV6HDH4</accession>
<keyword evidence="2" id="KW-0012">Acyltransferase</keyword>
<feature type="domain" description="N-acetyltransferase" evidence="1">
    <location>
        <begin position="10"/>
        <end position="173"/>
    </location>
</feature>
<reference evidence="2 3" key="1">
    <citation type="submission" date="2024-09" db="EMBL/GenBank/DDBJ databases">
        <authorList>
            <person name="Sun Q."/>
            <person name="Mori K."/>
        </authorList>
    </citation>
    <scope>NUCLEOTIDE SEQUENCE [LARGE SCALE GENOMIC DNA]</scope>
    <source>
        <strain evidence="2 3">CCM 7765</strain>
    </source>
</reference>
<evidence type="ECO:0000313" key="2">
    <source>
        <dbReference type="EMBL" id="MFC0316938.1"/>
    </source>
</evidence>
<dbReference type="EC" id="2.3.-.-" evidence="2"/>
<protein>
    <submittedName>
        <fullName evidence="2">GNAT family N-acetyltransferase</fullName>
        <ecNumber evidence="2">2.3.-.-</ecNumber>
    </submittedName>
</protein>